<dbReference type="KEGG" id="mxe:MYXE_47130"/>
<dbReference type="EMBL" id="AP022314">
    <property type="protein sequence ID" value="BBU24923.1"/>
    <property type="molecule type" value="Genomic_DNA"/>
</dbReference>
<proteinExistence type="predicted"/>
<reference evidence="5 6" key="1">
    <citation type="submission" date="2019-12" db="EMBL/GenBank/DDBJ databases">
        <title>Complete genome sequence of Mycolicibacterium xenopi str. JCM15661T.</title>
        <authorList>
            <person name="Yoshida M."/>
            <person name="Fukano H."/>
            <person name="Asakura T."/>
            <person name="Hoshino Y."/>
        </authorList>
    </citation>
    <scope>NUCLEOTIDE SEQUENCE [LARGE SCALE GENOMIC DNA]</scope>
    <source>
        <strain evidence="5 6">JCM 15661T</strain>
    </source>
</reference>
<dbReference type="PANTHER" id="PTHR37042:SF4">
    <property type="entry name" value="OUTER MEMBRANE PROTEIN RV1973"/>
    <property type="match status" value="1"/>
</dbReference>
<comment type="subcellular location">
    <subcellularLocation>
        <location evidence="1">Membrane</location>
    </subcellularLocation>
</comment>
<keyword evidence="2 4" id="KW-0472">Membrane</keyword>
<protein>
    <submittedName>
        <fullName evidence="5">Mce associated membrane protein</fullName>
    </submittedName>
</protein>
<feature type="region of interest" description="Disordered" evidence="3">
    <location>
        <begin position="1"/>
        <end position="110"/>
    </location>
</feature>
<evidence type="ECO:0000256" key="3">
    <source>
        <dbReference type="SAM" id="MobiDB-lite"/>
    </source>
</evidence>
<evidence type="ECO:0000313" key="5">
    <source>
        <dbReference type="EMBL" id="BBU24923.1"/>
    </source>
</evidence>
<evidence type="ECO:0000256" key="2">
    <source>
        <dbReference type="ARBA" id="ARBA00023136"/>
    </source>
</evidence>
<name>A0AAD1M345_MYCXE</name>
<dbReference type="AlphaFoldDB" id="A0AAD1M345"/>
<feature type="compositionally biased region" description="Basic residues" evidence="3">
    <location>
        <begin position="15"/>
        <end position="31"/>
    </location>
</feature>
<keyword evidence="4" id="KW-0812">Transmembrane</keyword>
<dbReference type="GO" id="GO:0016020">
    <property type="term" value="C:membrane"/>
    <property type="evidence" value="ECO:0007669"/>
    <property type="project" value="UniProtKB-SubCell"/>
</dbReference>
<feature type="compositionally biased region" description="Basic and acidic residues" evidence="3">
    <location>
        <begin position="42"/>
        <end position="57"/>
    </location>
</feature>
<dbReference type="RefSeq" id="WP_412176924.1">
    <property type="nucleotide sequence ID" value="NZ_AP022314.1"/>
</dbReference>
<organism evidence="5 6">
    <name type="scientific">Mycobacterium xenopi</name>
    <dbReference type="NCBI Taxonomy" id="1789"/>
    <lineage>
        <taxon>Bacteria</taxon>
        <taxon>Bacillati</taxon>
        <taxon>Actinomycetota</taxon>
        <taxon>Actinomycetes</taxon>
        <taxon>Mycobacteriales</taxon>
        <taxon>Mycobacteriaceae</taxon>
        <taxon>Mycobacterium</taxon>
    </lineage>
</organism>
<feature type="transmembrane region" description="Helical" evidence="4">
    <location>
        <begin position="117"/>
        <end position="137"/>
    </location>
</feature>
<gene>
    <name evidence="5" type="ORF">MYXE_47130</name>
</gene>
<sequence>MEDQQPRAGDVTGRKPSHRMPRRWGRGRRARIGTDAATSGGIDKDSATDTATEDRVEAGPVETDAPHREVADHKSDAGVAETSSGDEEQDADAEAEDAADMSDQDGAPARRPAGKRLVIAVGVAAALFVGSAAFAGATVQPYLADRATVATKLKIARTAADAITTLWTYTPDNMDTLADRAANYLSGDFEAQYRKFVDGIAPANKQAKVTNNTQVTGVAVESLAGPEAIAIVYTNTTSTSPLTKGIPSLKYLSYRLFMKRAHGRWLVNRMTTITSLDLTPRL</sequence>
<evidence type="ECO:0000256" key="4">
    <source>
        <dbReference type="SAM" id="Phobius"/>
    </source>
</evidence>
<keyword evidence="4" id="KW-1133">Transmembrane helix</keyword>
<dbReference type="PANTHER" id="PTHR37042">
    <property type="entry name" value="OUTER MEMBRANE PROTEIN RV1973"/>
    <property type="match status" value="1"/>
</dbReference>
<evidence type="ECO:0000256" key="1">
    <source>
        <dbReference type="ARBA" id="ARBA00004370"/>
    </source>
</evidence>
<feature type="compositionally biased region" description="Acidic residues" evidence="3">
    <location>
        <begin position="84"/>
        <end position="103"/>
    </location>
</feature>
<accession>A0AAD1M345</accession>
<dbReference type="Proteomes" id="UP000464624">
    <property type="component" value="Chromosome"/>
</dbReference>
<feature type="compositionally biased region" description="Basic and acidic residues" evidence="3">
    <location>
        <begin position="64"/>
        <end position="76"/>
    </location>
</feature>
<evidence type="ECO:0000313" key="6">
    <source>
        <dbReference type="Proteomes" id="UP000464624"/>
    </source>
</evidence>